<sequence>MAEDLDKPLLDPENFNRDNIDLEHLPLNEVFEQLKTSAQGLSSEDAEVRLKIFGPNKLEEKTVITVLKFV</sequence>
<organism evidence="1 2">
    <name type="scientific">Pistacia atlantica</name>
    <dbReference type="NCBI Taxonomy" id="434234"/>
    <lineage>
        <taxon>Eukaryota</taxon>
        <taxon>Viridiplantae</taxon>
        <taxon>Streptophyta</taxon>
        <taxon>Embryophyta</taxon>
        <taxon>Tracheophyta</taxon>
        <taxon>Spermatophyta</taxon>
        <taxon>Magnoliopsida</taxon>
        <taxon>eudicotyledons</taxon>
        <taxon>Gunneridae</taxon>
        <taxon>Pentapetalae</taxon>
        <taxon>rosids</taxon>
        <taxon>malvids</taxon>
        <taxon>Sapindales</taxon>
        <taxon>Anacardiaceae</taxon>
        <taxon>Pistacia</taxon>
    </lineage>
</organism>
<evidence type="ECO:0000313" key="1">
    <source>
        <dbReference type="EMBL" id="KAJ0075061.1"/>
    </source>
</evidence>
<gene>
    <name evidence="1" type="ORF">Patl1_33880</name>
</gene>
<proteinExistence type="predicted"/>
<accession>A0ACC0ZSW2</accession>
<keyword evidence="2" id="KW-1185">Reference proteome</keyword>
<evidence type="ECO:0000313" key="2">
    <source>
        <dbReference type="Proteomes" id="UP001164250"/>
    </source>
</evidence>
<name>A0ACC0ZSW2_9ROSI</name>
<dbReference type="EMBL" id="CM047910">
    <property type="protein sequence ID" value="KAJ0075061.1"/>
    <property type="molecule type" value="Genomic_DNA"/>
</dbReference>
<reference evidence="2" key="1">
    <citation type="journal article" date="2023" name="G3 (Bethesda)">
        <title>Genome assembly and association tests identify interacting loci associated with vigor, precocity, and sex in interspecific pistachio rootstocks.</title>
        <authorList>
            <person name="Palmer W."/>
            <person name="Jacygrad E."/>
            <person name="Sagayaradj S."/>
            <person name="Cavanaugh K."/>
            <person name="Han R."/>
            <person name="Bertier L."/>
            <person name="Beede B."/>
            <person name="Kafkas S."/>
            <person name="Golino D."/>
            <person name="Preece J."/>
            <person name="Michelmore R."/>
        </authorList>
    </citation>
    <scope>NUCLEOTIDE SEQUENCE [LARGE SCALE GENOMIC DNA]</scope>
</reference>
<comment type="caution">
    <text evidence="1">The sequence shown here is derived from an EMBL/GenBank/DDBJ whole genome shotgun (WGS) entry which is preliminary data.</text>
</comment>
<protein>
    <submittedName>
        <fullName evidence="1">Uncharacterized protein</fullName>
    </submittedName>
</protein>
<dbReference type="Proteomes" id="UP001164250">
    <property type="component" value="Chromosome 15"/>
</dbReference>